<gene>
    <name evidence="2" type="ORF">SGFS_021900</name>
</gene>
<sequence>MLSLRGRALVTGLGDDLLAGITEAIHEAVLKVPASAWTPALEPDGEIREVPEWPSSPGTSWTAGPRGYG</sequence>
<reference evidence="2 3" key="1">
    <citation type="journal article" date="2010" name="ChemBioChem">
        <title>Cloning and characterization of the biosynthetic gene cluster of 16-membered macrolide antibiotic FD-891: involvement of a dual functional cytochrome P450 monooxygenase catalyzing epoxidation and hydroxylation.</title>
        <authorList>
            <person name="Kudo F."/>
            <person name="Motegi A."/>
            <person name="Mizoue K."/>
            <person name="Eguchi T."/>
        </authorList>
    </citation>
    <scope>NUCLEOTIDE SEQUENCE [LARGE SCALE GENOMIC DNA]</scope>
    <source>
        <strain evidence="2 3">A-8890</strain>
    </source>
</reference>
<keyword evidence="3" id="KW-1185">Reference proteome</keyword>
<protein>
    <submittedName>
        <fullName evidence="2">Uncharacterized protein</fullName>
    </submittedName>
</protein>
<name>A0ABN5VCG7_9ACTN</name>
<accession>A0ABN5VCG7</accession>
<dbReference type="EMBL" id="AP018448">
    <property type="protein sequence ID" value="BBC30896.1"/>
    <property type="molecule type" value="Genomic_DNA"/>
</dbReference>
<evidence type="ECO:0000313" key="3">
    <source>
        <dbReference type="Proteomes" id="UP001321542"/>
    </source>
</evidence>
<evidence type="ECO:0000313" key="2">
    <source>
        <dbReference type="EMBL" id="BBC30896.1"/>
    </source>
</evidence>
<evidence type="ECO:0000256" key="1">
    <source>
        <dbReference type="SAM" id="MobiDB-lite"/>
    </source>
</evidence>
<proteinExistence type="predicted"/>
<feature type="region of interest" description="Disordered" evidence="1">
    <location>
        <begin position="42"/>
        <end position="69"/>
    </location>
</feature>
<organism evidence="2 3">
    <name type="scientific">Streptomyces graminofaciens</name>
    <dbReference type="NCBI Taxonomy" id="68212"/>
    <lineage>
        <taxon>Bacteria</taxon>
        <taxon>Bacillati</taxon>
        <taxon>Actinomycetota</taxon>
        <taxon>Actinomycetes</taxon>
        <taxon>Kitasatosporales</taxon>
        <taxon>Streptomycetaceae</taxon>
        <taxon>Streptomyces</taxon>
    </lineage>
</organism>
<reference evidence="2 3" key="2">
    <citation type="journal article" date="2023" name="ChemBioChem">
        <title>Acyltransferase Domain Exchange between Two Independent Type I Polyketide Synthases in the Same Producer Strain of Macrolide Antibiotics.</title>
        <authorList>
            <person name="Kudo F."/>
            <person name="Kishikawa K."/>
            <person name="Tsuboi K."/>
            <person name="Kido T."/>
            <person name="Usui T."/>
            <person name="Hashimoto J."/>
            <person name="Shin-Ya K."/>
            <person name="Miyanaga A."/>
            <person name="Eguchi T."/>
        </authorList>
    </citation>
    <scope>NUCLEOTIDE SEQUENCE [LARGE SCALE GENOMIC DNA]</scope>
    <source>
        <strain evidence="2 3">A-8890</strain>
    </source>
</reference>
<dbReference type="Proteomes" id="UP001321542">
    <property type="component" value="Chromosome"/>
</dbReference>